<dbReference type="Pfam" id="PF14509">
    <property type="entry name" value="GH97_C"/>
    <property type="match status" value="1"/>
</dbReference>
<dbReference type="InterPro" id="IPR019563">
    <property type="entry name" value="GH97_catalytic"/>
</dbReference>
<proteinExistence type="predicted"/>
<evidence type="ECO:0000256" key="2">
    <source>
        <dbReference type="ARBA" id="ARBA00023295"/>
    </source>
</evidence>
<dbReference type="InterPro" id="IPR013780">
    <property type="entry name" value="Glyco_hydro_b"/>
</dbReference>
<dbReference type="PANTHER" id="PTHR35803">
    <property type="entry name" value="GLUCAN 1,4-ALPHA-GLUCOSIDASE SUSB-RELATED"/>
    <property type="match status" value="1"/>
</dbReference>
<feature type="chain" id="PRO_5005492044" evidence="3">
    <location>
        <begin position="34"/>
        <end position="663"/>
    </location>
</feature>
<name>A0A0K2ZCK3_9XANT</name>
<protein>
    <submittedName>
        <fullName evidence="7">Glycoside hydrolase</fullName>
    </submittedName>
</protein>
<evidence type="ECO:0000259" key="5">
    <source>
        <dbReference type="Pfam" id="PF14508"/>
    </source>
</evidence>
<evidence type="ECO:0000256" key="3">
    <source>
        <dbReference type="SAM" id="SignalP"/>
    </source>
</evidence>
<dbReference type="EMBL" id="CXOI01000004">
    <property type="protein sequence ID" value="CTP82362.1"/>
    <property type="molecule type" value="Genomic_DNA"/>
</dbReference>
<evidence type="ECO:0000259" key="6">
    <source>
        <dbReference type="Pfam" id="PF14509"/>
    </source>
</evidence>
<gene>
    <name evidence="7" type="ORF">XTALMG727_0198</name>
</gene>
<dbReference type="InterPro" id="IPR013785">
    <property type="entry name" value="Aldolase_TIM"/>
</dbReference>
<dbReference type="InterPro" id="IPR029486">
    <property type="entry name" value="GH97_N"/>
</dbReference>
<dbReference type="Pfam" id="PF14508">
    <property type="entry name" value="GH97_N"/>
    <property type="match status" value="1"/>
</dbReference>
<feature type="domain" description="Glycosyl-hydrolase 97 catalytic" evidence="4">
    <location>
        <begin position="330"/>
        <end position="476"/>
    </location>
</feature>
<feature type="signal peptide" evidence="3">
    <location>
        <begin position="1"/>
        <end position="33"/>
    </location>
</feature>
<dbReference type="GO" id="GO:0016798">
    <property type="term" value="F:hydrolase activity, acting on glycosyl bonds"/>
    <property type="evidence" value="ECO:0007669"/>
    <property type="project" value="UniProtKB-KW"/>
</dbReference>
<evidence type="ECO:0000256" key="1">
    <source>
        <dbReference type="ARBA" id="ARBA00022801"/>
    </source>
</evidence>
<dbReference type="InterPro" id="IPR052720">
    <property type="entry name" value="Glycosyl_hydrolase_97"/>
</dbReference>
<dbReference type="Pfam" id="PF10566">
    <property type="entry name" value="Glyco_hydro_97"/>
    <property type="match status" value="1"/>
</dbReference>
<feature type="domain" description="Glycosyl-hydrolase 97 C-terminal oligomerisation" evidence="6">
    <location>
        <begin position="570"/>
        <end position="662"/>
    </location>
</feature>
<dbReference type="AlphaFoldDB" id="A0A0K2ZCK3"/>
<sequence>MGKEPAVLSRWRGGSAMIAAVCALLLCALPALAAERIVGDVLSPDATLRAQVSVDAAGSAHYRVLRDGREVLLRSRLGLVRDDADFSKGLRLLAVSPVETVHDRYALLTGKRRINDYRANRRVFSWRGANGERLQIEFQVSDDGVAFRYAFPQRDATIRQLREDATTFRFAAATRAWLQPMSPAKTGFGRTNPSYEEYYLQDIGVGTPSPLAAGWVYPALFRHEADWVLLSEGSLGRGHAGSRLREVADAPGEYAIGMPDPREVLPGGAANPRFALPWRSPWRIVVVGSLKTIAESTLGTDLADPPAAAPVALPQPGKAAWSWPLLGDGATTFEVQKRYIDFAARMGWRYTLIDALWDTQIGEDKLRELIAYARGKQVAILLWYNSAGSWNEAPQTPRDRMLTHASRIREFARLKAMGVAGVKIDFFGGDGQSMIGYYLDIMQDAAPYGLMLNFHGATLPRGWQRTWPDLMTMEAVRGLEFATFEQVNADQVPAHAAMLPFARNVFDPMDFTPLALVKLNDKVQRRTTPGFELAETVLFVSGIQHYAETPENLEKAAPEVQALLRELPSVWDDSRYVDGYPGRFAVFARRGGTRWYVAGINADAQPRTLRLNLAELGVAGRGARLIADGDGPLGLASRRIEVGPTQNVEVALPARGGFVLQFD</sequence>
<dbReference type="SUPFAM" id="SSF51445">
    <property type="entry name" value="(Trans)glycosidases"/>
    <property type="match status" value="1"/>
</dbReference>
<dbReference type="GO" id="GO:0030246">
    <property type="term" value="F:carbohydrate binding"/>
    <property type="evidence" value="ECO:0007669"/>
    <property type="project" value="InterPro"/>
</dbReference>
<dbReference type="Gene3D" id="2.70.98.10">
    <property type="match status" value="1"/>
</dbReference>
<keyword evidence="8" id="KW-1185">Reference proteome</keyword>
<reference evidence="8" key="1">
    <citation type="submission" date="2015-07" db="EMBL/GenBank/DDBJ databases">
        <authorList>
            <person name="Wibberg D."/>
        </authorList>
    </citation>
    <scope>NUCLEOTIDE SEQUENCE [LARGE SCALE GENOMIC DNA]</scope>
</reference>
<organism evidence="7 8">
    <name type="scientific">Xanthomonas graminis pv. arrhenatheri LMG 727</name>
    <dbReference type="NCBI Taxonomy" id="1195923"/>
    <lineage>
        <taxon>Bacteria</taxon>
        <taxon>Pseudomonadati</taxon>
        <taxon>Pseudomonadota</taxon>
        <taxon>Gammaproteobacteria</taxon>
        <taxon>Lysobacterales</taxon>
        <taxon>Lysobacteraceae</taxon>
        <taxon>Xanthomonas</taxon>
        <taxon>Xanthomonas translucens group</taxon>
        <taxon>Xanthomonas graminis</taxon>
    </lineage>
</organism>
<dbReference type="Gene3D" id="3.20.20.70">
    <property type="entry name" value="Aldolase class I"/>
    <property type="match status" value="1"/>
</dbReference>
<evidence type="ECO:0000313" key="8">
    <source>
        <dbReference type="Proteomes" id="UP000046187"/>
    </source>
</evidence>
<dbReference type="PANTHER" id="PTHR35803:SF2">
    <property type="entry name" value="RETAINING ALPHA-GALACTOSIDASE"/>
    <property type="match status" value="1"/>
</dbReference>
<accession>A0A0K2ZCK3</accession>
<dbReference type="Gene3D" id="2.60.40.1180">
    <property type="entry name" value="Golgi alpha-mannosidase II"/>
    <property type="match status" value="1"/>
</dbReference>
<feature type="domain" description="Glycosyl-hydrolase 97 N-terminal" evidence="5">
    <location>
        <begin position="41"/>
        <end position="305"/>
    </location>
</feature>
<dbReference type="Proteomes" id="UP000046187">
    <property type="component" value="Unassembled WGS sequence"/>
</dbReference>
<dbReference type="RefSeq" id="WP_053833880.1">
    <property type="nucleotide sequence ID" value="NZ_CXOI01000004.1"/>
</dbReference>
<keyword evidence="3" id="KW-0732">Signal</keyword>
<dbReference type="InterPro" id="IPR017853">
    <property type="entry name" value="GH"/>
</dbReference>
<evidence type="ECO:0000259" key="4">
    <source>
        <dbReference type="Pfam" id="PF10566"/>
    </source>
</evidence>
<evidence type="ECO:0000313" key="7">
    <source>
        <dbReference type="EMBL" id="CTP82362.1"/>
    </source>
</evidence>
<keyword evidence="1 7" id="KW-0378">Hydrolase</keyword>
<keyword evidence="2" id="KW-0326">Glycosidase</keyword>
<dbReference type="InterPro" id="IPR014718">
    <property type="entry name" value="GH-type_carb-bd"/>
</dbReference>
<dbReference type="InterPro" id="IPR029483">
    <property type="entry name" value="GH97_C"/>
</dbReference>